<dbReference type="KEGG" id="cai:Caci_4574"/>
<dbReference type="eggNOG" id="COG2197">
    <property type="taxonomic scope" value="Bacteria"/>
</dbReference>
<sequence length="328" mass="36330">MLRPANKGTDVLESVGLPEPCGTVYSALVEHPESGAARLAEITRLPLSKVRGALDRLTAEGMASRAPGRTAVWFASAPDVAIGSLVGRAEQELVRVRSLMNGLMDSYREAARYTDPSLSVEVVRGYEEVGRRFSHLQSEARHQIRGFDRPPYLNNPGTNHDNAARRARSGLNYRVIYSRAALAWPDRLSQDIRPSQTFGEHSRTRPTLPIKMVISDDRQALIPIRDPEEALTTAYVIHPSSLLDALIALFEAEWRLALPLPEVSEQGPDEATRTLLLLLASGQTDEAIARALGWSFRTTQRRVQALMRTLDATTRFQAGMEARGRGWV</sequence>
<dbReference type="PANTHER" id="PTHR34293:SF1">
    <property type="entry name" value="HTH-TYPE TRANSCRIPTIONAL REGULATOR TRMBL2"/>
    <property type="match status" value="1"/>
</dbReference>
<dbReference type="SMART" id="SM00421">
    <property type="entry name" value="HTH_LUXR"/>
    <property type="match status" value="1"/>
</dbReference>
<dbReference type="InterPro" id="IPR016032">
    <property type="entry name" value="Sig_transdc_resp-reg_C-effctor"/>
</dbReference>
<evidence type="ECO:0000313" key="3">
    <source>
        <dbReference type="Proteomes" id="UP000000851"/>
    </source>
</evidence>
<dbReference type="RefSeq" id="WP_015793165.1">
    <property type="nucleotide sequence ID" value="NC_013131.1"/>
</dbReference>
<dbReference type="InterPro" id="IPR002831">
    <property type="entry name" value="Tscrpt_reg_TrmB_N"/>
</dbReference>
<dbReference type="SUPFAM" id="SSF46785">
    <property type="entry name" value="Winged helix' DNA-binding domain"/>
    <property type="match status" value="1"/>
</dbReference>
<dbReference type="eggNOG" id="COG1378">
    <property type="taxonomic scope" value="Bacteria"/>
</dbReference>
<dbReference type="AlphaFoldDB" id="C7PXX6"/>
<dbReference type="Gene3D" id="1.10.10.10">
    <property type="entry name" value="Winged helix-like DNA-binding domain superfamily/Winged helix DNA-binding domain"/>
    <property type="match status" value="2"/>
</dbReference>
<dbReference type="InterPro" id="IPR051797">
    <property type="entry name" value="TrmB-like"/>
</dbReference>
<name>C7PXX6_CATAD</name>
<gene>
    <name evidence="2" type="ordered locus">Caci_4574</name>
</gene>
<organism evidence="2 3">
    <name type="scientific">Catenulispora acidiphila (strain DSM 44928 / JCM 14897 / NBRC 102108 / NRRL B-24433 / ID139908)</name>
    <dbReference type="NCBI Taxonomy" id="479433"/>
    <lineage>
        <taxon>Bacteria</taxon>
        <taxon>Bacillati</taxon>
        <taxon>Actinomycetota</taxon>
        <taxon>Actinomycetes</taxon>
        <taxon>Catenulisporales</taxon>
        <taxon>Catenulisporaceae</taxon>
        <taxon>Catenulispora</taxon>
    </lineage>
</organism>
<dbReference type="Pfam" id="PF01978">
    <property type="entry name" value="TrmB"/>
    <property type="match status" value="1"/>
</dbReference>
<dbReference type="EMBL" id="CP001700">
    <property type="protein sequence ID" value="ACU73436.1"/>
    <property type="molecule type" value="Genomic_DNA"/>
</dbReference>
<dbReference type="Proteomes" id="UP000000851">
    <property type="component" value="Chromosome"/>
</dbReference>
<reference evidence="2 3" key="1">
    <citation type="journal article" date="2009" name="Stand. Genomic Sci.">
        <title>Complete genome sequence of Catenulispora acidiphila type strain (ID 139908).</title>
        <authorList>
            <person name="Copeland A."/>
            <person name="Lapidus A."/>
            <person name="Glavina Del Rio T."/>
            <person name="Nolan M."/>
            <person name="Lucas S."/>
            <person name="Chen F."/>
            <person name="Tice H."/>
            <person name="Cheng J.F."/>
            <person name="Bruce D."/>
            <person name="Goodwin L."/>
            <person name="Pitluck S."/>
            <person name="Mikhailova N."/>
            <person name="Pati A."/>
            <person name="Ivanova N."/>
            <person name="Mavromatis K."/>
            <person name="Chen A."/>
            <person name="Palaniappan K."/>
            <person name="Chain P."/>
            <person name="Land M."/>
            <person name="Hauser L."/>
            <person name="Chang Y.J."/>
            <person name="Jeffries C.D."/>
            <person name="Chertkov O."/>
            <person name="Brettin T."/>
            <person name="Detter J.C."/>
            <person name="Han C."/>
            <person name="Ali Z."/>
            <person name="Tindall B.J."/>
            <person name="Goker M."/>
            <person name="Bristow J."/>
            <person name="Eisen J.A."/>
            <person name="Markowitz V."/>
            <person name="Hugenholtz P."/>
            <person name="Kyrpides N.C."/>
            <person name="Klenk H.P."/>
        </authorList>
    </citation>
    <scope>NUCLEOTIDE SEQUENCE [LARGE SCALE GENOMIC DNA]</scope>
    <source>
        <strain evidence="3">DSM 44928 / JCM 14897 / NBRC 102108 / NRRL B-24433 / ID139908</strain>
    </source>
</reference>
<dbReference type="SUPFAM" id="SSF46894">
    <property type="entry name" value="C-terminal effector domain of the bipartite response regulators"/>
    <property type="match status" value="1"/>
</dbReference>
<accession>C7PXX6</accession>
<proteinExistence type="predicted"/>
<feature type="domain" description="HTH luxR-type" evidence="1">
    <location>
        <begin position="265"/>
        <end position="322"/>
    </location>
</feature>
<evidence type="ECO:0000313" key="2">
    <source>
        <dbReference type="EMBL" id="ACU73436.1"/>
    </source>
</evidence>
<dbReference type="PANTHER" id="PTHR34293">
    <property type="entry name" value="HTH-TYPE TRANSCRIPTIONAL REGULATOR TRMBL2"/>
    <property type="match status" value="1"/>
</dbReference>
<dbReference type="InParanoid" id="C7PXX6"/>
<evidence type="ECO:0000259" key="1">
    <source>
        <dbReference type="SMART" id="SM00421"/>
    </source>
</evidence>
<dbReference type="HOGENOM" id="CLU_056943_1_0_11"/>
<dbReference type="GO" id="GO:0003677">
    <property type="term" value="F:DNA binding"/>
    <property type="evidence" value="ECO:0007669"/>
    <property type="project" value="InterPro"/>
</dbReference>
<dbReference type="InterPro" id="IPR036388">
    <property type="entry name" value="WH-like_DNA-bd_sf"/>
</dbReference>
<keyword evidence="3" id="KW-1185">Reference proteome</keyword>
<dbReference type="InterPro" id="IPR000792">
    <property type="entry name" value="Tscrpt_reg_LuxR_C"/>
</dbReference>
<protein>
    <submittedName>
        <fullName evidence="2">Transcriptional regulator, TrmB</fullName>
    </submittedName>
</protein>
<dbReference type="InterPro" id="IPR036390">
    <property type="entry name" value="WH_DNA-bd_sf"/>
</dbReference>
<dbReference type="STRING" id="479433.Caci_4574"/>
<dbReference type="GO" id="GO:0006355">
    <property type="term" value="P:regulation of DNA-templated transcription"/>
    <property type="evidence" value="ECO:0007669"/>
    <property type="project" value="InterPro"/>
</dbReference>